<dbReference type="AlphaFoldDB" id="A0A0F9TIS9"/>
<organism evidence="1">
    <name type="scientific">marine sediment metagenome</name>
    <dbReference type="NCBI Taxonomy" id="412755"/>
    <lineage>
        <taxon>unclassified sequences</taxon>
        <taxon>metagenomes</taxon>
        <taxon>ecological metagenomes</taxon>
    </lineage>
</organism>
<sequence length="75" mass="8309">MSELVGEGYGFASLIEALTIFQSYGEVAWPTHCEHDELAVCVDPAKVPEGHKQRLHVLGFEPVSSSDHFVSYRFG</sequence>
<comment type="caution">
    <text evidence="1">The sequence shown here is derived from an EMBL/GenBank/DDBJ whole genome shotgun (WGS) entry which is preliminary data.</text>
</comment>
<evidence type="ECO:0000313" key="1">
    <source>
        <dbReference type="EMBL" id="KKN41338.1"/>
    </source>
</evidence>
<protein>
    <submittedName>
        <fullName evidence="1">Uncharacterized protein</fullName>
    </submittedName>
</protein>
<accession>A0A0F9TIS9</accession>
<reference evidence="1" key="1">
    <citation type="journal article" date="2015" name="Nature">
        <title>Complex archaea that bridge the gap between prokaryotes and eukaryotes.</title>
        <authorList>
            <person name="Spang A."/>
            <person name="Saw J.H."/>
            <person name="Jorgensen S.L."/>
            <person name="Zaremba-Niedzwiedzka K."/>
            <person name="Martijn J."/>
            <person name="Lind A.E."/>
            <person name="van Eijk R."/>
            <person name="Schleper C."/>
            <person name="Guy L."/>
            <person name="Ettema T.J."/>
        </authorList>
    </citation>
    <scope>NUCLEOTIDE SEQUENCE</scope>
</reference>
<name>A0A0F9TIS9_9ZZZZ</name>
<proteinExistence type="predicted"/>
<gene>
    <name evidence="1" type="ORF">LCGC14_0724200</name>
</gene>
<dbReference type="EMBL" id="LAZR01001653">
    <property type="protein sequence ID" value="KKN41338.1"/>
    <property type="molecule type" value="Genomic_DNA"/>
</dbReference>